<protein>
    <submittedName>
        <fullName evidence="8">Precorrin-3B synthase</fullName>
        <ecNumber evidence="8">1.14.13.83</ecNumber>
    </submittedName>
</protein>
<evidence type="ECO:0000259" key="7">
    <source>
        <dbReference type="Pfam" id="PF03460"/>
    </source>
</evidence>
<dbReference type="SUPFAM" id="SSF56014">
    <property type="entry name" value="Nitrite and sulphite reductase 4Fe-4S domain-like"/>
    <property type="match status" value="2"/>
</dbReference>
<dbReference type="GO" id="GO:0043818">
    <property type="term" value="F:precorrin-3B synthase activity"/>
    <property type="evidence" value="ECO:0007669"/>
    <property type="project" value="UniProtKB-EC"/>
</dbReference>
<evidence type="ECO:0000256" key="3">
    <source>
        <dbReference type="ARBA" id="ARBA00022723"/>
    </source>
</evidence>
<evidence type="ECO:0000256" key="6">
    <source>
        <dbReference type="ARBA" id="ARBA00023014"/>
    </source>
</evidence>
<gene>
    <name evidence="8" type="primary">cobG</name>
    <name evidence="8" type="ORF">QNA08_11380</name>
</gene>
<dbReference type="InterPro" id="IPR036136">
    <property type="entry name" value="Nit/Sulf_reduc_fer-like_dom_sf"/>
</dbReference>
<dbReference type="InterPro" id="IPR012798">
    <property type="entry name" value="Cbl_synth_CobG-like"/>
</dbReference>
<feature type="domain" description="Nitrite/Sulfite reductase ferredoxin-like" evidence="7">
    <location>
        <begin position="257"/>
        <end position="315"/>
    </location>
</feature>
<sequence>MSGPLASLRRGRCPGALAPMRTGDGLLVRLRLTGGRLAAPVAAAVADLARRHGNGALDLSARANLQIRGVGAETLAPVQAELARLGLLDAHPAAEAVRNVLVGPLAGLDPAALADGLAHAAALERCLAGTPALHALPPKFGWLIDDGGFCPMDDVTADVRFRAVSRDGEAAWAVGFETAEGIDWVGACARDALPAAAAALGEAFLALRPSSPEPARRMRQIPPALRARVAEAAGLAPLAAVPSRRAGALYPGVLALGDGCCAVGFGLAYGRIGSEALVALARLAAERGTGELRLTPWRLLLLPVPAGADVEAMLATGRDLGLVVDARDPRLAIAACPGAPACEQATTVTHADAGAIARAAAALFDGSVTLHVSGCGKGCARQRPATLVLTGEAGRYGLARNADATAAPLFRAPPAAIIAGFGRLAAQLAGGSGGTGAAEALRRIADRDIAALFGRERDD</sequence>
<accession>A0ABT7AHH5</accession>
<proteinExistence type="predicted"/>
<dbReference type="Gene3D" id="3.90.480.10">
    <property type="entry name" value="Sulfite Reductase Hemoprotein,Domain 2"/>
    <property type="match status" value="1"/>
</dbReference>
<keyword evidence="5" id="KW-0408">Iron</keyword>
<dbReference type="RefSeq" id="WP_283740828.1">
    <property type="nucleotide sequence ID" value="NZ_JASJEV010000006.1"/>
</dbReference>
<dbReference type="EC" id="1.14.13.83" evidence="8"/>
<keyword evidence="9" id="KW-1185">Reference proteome</keyword>
<dbReference type="InterPro" id="IPR005117">
    <property type="entry name" value="NiRdtase/SiRdtase_haem-b_fer"/>
</dbReference>
<organism evidence="8 9">
    <name type="scientific">Chelatococcus albus</name>
    <dbReference type="NCBI Taxonomy" id="3047466"/>
    <lineage>
        <taxon>Bacteria</taxon>
        <taxon>Pseudomonadati</taxon>
        <taxon>Pseudomonadota</taxon>
        <taxon>Alphaproteobacteria</taxon>
        <taxon>Hyphomicrobiales</taxon>
        <taxon>Chelatococcaceae</taxon>
        <taxon>Chelatococcus</taxon>
    </lineage>
</organism>
<keyword evidence="2" id="KW-0349">Heme</keyword>
<comment type="caution">
    <text evidence="8">The sequence shown here is derived from an EMBL/GenBank/DDBJ whole genome shotgun (WGS) entry which is preliminary data.</text>
</comment>
<dbReference type="InterPro" id="IPR045854">
    <property type="entry name" value="NO2/SO3_Rdtase_4Fe4S_sf"/>
</dbReference>
<dbReference type="PANTHER" id="PTHR32439:SF9">
    <property type="entry name" value="BLR3264 PROTEIN"/>
    <property type="match status" value="1"/>
</dbReference>
<dbReference type="Proteomes" id="UP001321492">
    <property type="component" value="Unassembled WGS sequence"/>
</dbReference>
<keyword evidence="4 8" id="KW-0560">Oxidoreductase</keyword>
<dbReference type="PANTHER" id="PTHR32439">
    <property type="entry name" value="FERREDOXIN--NITRITE REDUCTASE, CHLOROPLASTIC"/>
    <property type="match status" value="1"/>
</dbReference>
<dbReference type="InterPro" id="IPR051329">
    <property type="entry name" value="NIR_SIR_4Fe-4S"/>
</dbReference>
<name>A0ABT7AHH5_9HYPH</name>
<feature type="domain" description="Nitrite/Sulfite reductase ferredoxin-like" evidence="7">
    <location>
        <begin position="19"/>
        <end position="84"/>
    </location>
</feature>
<evidence type="ECO:0000256" key="1">
    <source>
        <dbReference type="ARBA" id="ARBA00022485"/>
    </source>
</evidence>
<evidence type="ECO:0000256" key="4">
    <source>
        <dbReference type="ARBA" id="ARBA00023002"/>
    </source>
</evidence>
<dbReference type="Pfam" id="PF03460">
    <property type="entry name" value="NIR_SIR_ferr"/>
    <property type="match status" value="2"/>
</dbReference>
<dbReference type="NCBIfam" id="TIGR02435">
    <property type="entry name" value="CobG"/>
    <property type="match status" value="1"/>
</dbReference>
<evidence type="ECO:0000256" key="2">
    <source>
        <dbReference type="ARBA" id="ARBA00022617"/>
    </source>
</evidence>
<dbReference type="Gene3D" id="3.30.413.10">
    <property type="entry name" value="Sulfite Reductase Hemoprotein, domain 1"/>
    <property type="match status" value="2"/>
</dbReference>
<evidence type="ECO:0000256" key="5">
    <source>
        <dbReference type="ARBA" id="ARBA00023004"/>
    </source>
</evidence>
<evidence type="ECO:0000313" key="9">
    <source>
        <dbReference type="Proteomes" id="UP001321492"/>
    </source>
</evidence>
<dbReference type="EMBL" id="JASJEV010000006">
    <property type="protein sequence ID" value="MDJ1158835.1"/>
    <property type="molecule type" value="Genomic_DNA"/>
</dbReference>
<reference evidence="8 9" key="1">
    <citation type="submission" date="2023-05" db="EMBL/GenBank/DDBJ databases">
        <title>Chelatococcus sp. nov., a moderately thermophilic bacterium isolated from hot spring microbial mat.</title>
        <authorList>
            <person name="Hu C.-J."/>
            <person name="Li W.-J."/>
        </authorList>
    </citation>
    <scope>NUCLEOTIDE SEQUENCE [LARGE SCALE GENOMIC DNA]</scope>
    <source>
        <strain evidence="8 9">SYSU G07232</strain>
    </source>
</reference>
<keyword evidence="3" id="KW-0479">Metal-binding</keyword>
<evidence type="ECO:0000313" key="8">
    <source>
        <dbReference type="EMBL" id="MDJ1158835.1"/>
    </source>
</evidence>
<dbReference type="SUPFAM" id="SSF55124">
    <property type="entry name" value="Nitrite/Sulfite reductase N-terminal domain-like"/>
    <property type="match status" value="2"/>
</dbReference>
<keyword evidence="6" id="KW-0411">Iron-sulfur</keyword>
<keyword evidence="1" id="KW-0004">4Fe-4S</keyword>